<sequence length="161" mass="18544">KGVKLVPPAQKFDISDNKYDPLWKKMIDLNIPLWTHTAHLVSIIGAITKYGHPMLVDALASKHQDLTIIMGHMGIPWFWDAWGVVVRHPNVYIDISAYPELYPWFPFEAFSKFNAEDKVLFASDHPLKHWNEVIPAFKEVPISDGFRRKILGENAKKLLEL</sequence>
<accession>X1QQT3</accession>
<comment type="caution">
    <text evidence="3">The sequence shown here is derived from an EMBL/GenBank/DDBJ whole genome shotgun (WGS) entry which is preliminary data.</text>
</comment>
<dbReference type="Gene3D" id="3.20.20.140">
    <property type="entry name" value="Metal-dependent hydrolases"/>
    <property type="match status" value="1"/>
</dbReference>
<evidence type="ECO:0000259" key="2">
    <source>
        <dbReference type="Pfam" id="PF04909"/>
    </source>
</evidence>
<feature type="domain" description="Amidohydrolase-related" evidence="2">
    <location>
        <begin position="1"/>
        <end position="160"/>
    </location>
</feature>
<name>X1QQT3_9ZZZZ</name>
<organism evidence="3">
    <name type="scientific">marine sediment metagenome</name>
    <dbReference type="NCBI Taxonomy" id="412755"/>
    <lineage>
        <taxon>unclassified sequences</taxon>
        <taxon>metagenomes</taxon>
        <taxon>ecological metagenomes</taxon>
    </lineage>
</organism>
<dbReference type="EMBL" id="BARW01000883">
    <property type="protein sequence ID" value="GAI70593.1"/>
    <property type="molecule type" value="Genomic_DNA"/>
</dbReference>
<dbReference type="GO" id="GO:0016787">
    <property type="term" value="F:hydrolase activity"/>
    <property type="evidence" value="ECO:0007669"/>
    <property type="project" value="InterPro"/>
</dbReference>
<evidence type="ECO:0000256" key="1">
    <source>
        <dbReference type="ARBA" id="ARBA00023239"/>
    </source>
</evidence>
<protein>
    <recommendedName>
        <fullName evidence="2">Amidohydrolase-related domain-containing protein</fullName>
    </recommendedName>
</protein>
<gene>
    <name evidence="3" type="ORF">S12H4_03219</name>
</gene>
<dbReference type="InterPro" id="IPR032466">
    <property type="entry name" value="Metal_Hydrolase"/>
</dbReference>
<reference evidence="3" key="1">
    <citation type="journal article" date="2014" name="Front. Microbiol.">
        <title>High frequency of phylogenetically diverse reductive dehalogenase-homologous genes in deep subseafloor sedimentary metagenomes.</title>
        <authorList>
            <person name="Kawai M."/>
            <person name="Futagami T."/>
            <person name="Toyoda A."/>
            <person name="Takaki Y."/>
            <person name="Nishi S."/>
            <person name="Hori S."/>
            <person name="Arai W."/>
            <person name="Tsubouchi T."/>
            <person name="Morono Y."/>
            <person name="Uchiyama I."/>
            <person name="Ito T."/>
            <person name="Fujiyama A."/>
            <person name="Inagaki F."/>
            <person name="Takami H."/>
        </authorList>
    </citation>
    <scope>NUCLEOTIDE SEQUENCE</scope>
    <source>
        <strain evidence="3">Expedition CK06-06</strain>
    </source>
</reference>
<dbReference type="PANTHER" id="PTHR21240">
    <property type="entry name" value="2-AMINO-3-CARBOXYLMUCONATE-6-SEMIALDEHYDE DECARBOXYLASE"/>
    <property type="match status" value="1"/>
</dbReference>
<dbReference type="InterPro" id="IPR006680">
    <property type="entry name" value="Amidohydro-rel"/>
</dbReference>
<proteinExistence type="predicted"/>
<evidence type="ECO:0000313" key="3">
    <source>
        <dbReference type="EMBL" id="GAI70593.1"/>
    </source>
</evidence>
<dbReference type="AlphaFoldDB" id="X1QQT3"/>
<dbReference type="InterPro" id="IPR032465">
    <property type="entry name" value="ACMSD"/>
</dbReference>
<feature type="non-terminal residue" evidence="3">
    <location>
        <position position="1"/>
    </location>
</feature>
<dbReference type="GO" id="GO:0016831">
    <property type="term" value="F:carboxy-lyase activity"/>
    <property type="evidence" value="ECO:0007669"/>
    <property type="project" value="InterPro"/>
</dbReference>
<keyword evidence="1" id="KW-0456">Lyase</keyword>
<dbReference type="SUPFAM" id="SSF51556">
    <property type="entry name" value="Metallo-dependent hydrolases"/>
    <property type="match status" value="1"/>
</dbReference>
<dbReference type="Pfam" id="PF04909">
    <property type="entry name" value="Amidohydro_2"/>
    <property type="match status" value="1"/>
</dbReference>